<proteinExistence type="predicted"/>
<feature type="non-terminal residue" evidence="2">
    <location>
        <position position="33"/>
    </location>
</feature>
<evidence type="ECO:0000313" key="4">
    <source>
        <dbReference type="Proteomes" id="UP000187085"/>
    </source>
</evidence>
<comment type="caution">
    <text evidence="2">The sequence shown here is derived from an EMBL/GenBank/DDBJ whole genome shotgun (WGS) entry which is preliminary data.</text>
</comment>
<sequence>MHDRHDLTDDQWALLEPHLPGGEPARGGQWADH</sequence>
<name>A0A1R1LPB1_9MICC</name>
<dbReference type="EMBL" id="MRDE01000005">
    <property type="protein sequence ID" value="OMH29387.1"/>
    <property type="molecule type" value="Genomic_DNA"/>
</dbReference>
<accession>A0A1R1LPB1</accession>
<dbReference type="EMBL" id="MRDE01000002">
    <property type="protein sequence ID" value="OMH29693.1"/>
    <property type="molecule type" value="Genomic_DNA"/>
</dbReference>
<dbReference type="AlphaFoldDB" id="A0A1R1LPB1"/>
<keyword evidence="4" id="KW-1185">Reference proteome</keyword>
<dbReference type="Proteomes" id="UP000187085">
    <property type="component" value="Unassembled WGS sequence"/>
</dbReference>
<organism evidence="2 4">
    <name type="scientific">Tersicoccus phoenicis</name>
    <dbReference type="NCBI Taxonomy" id="554083"/>
    <lineage>
        <taxon>Bacteria</taxon>
        <taxon>Bacillati</taxon>
        <taxon>Actinomycetota</taxon>
        <taxon>Actinomycetes</taxon>
        <taxon>Micrococcales</taxon>
        <taxon>Micrococcaceae</taxon>
        <taxon>Tersicoccus</taxon>
    </lineage>
</organism>
<feature type="region of interest" description="Disordered" evidence="1">
    <location>
        <begin position="1"/>
        <end position="33"/>
    </location>
</feature>
<evidence type="ECO:0000313" key="3">
    <source>
        <dbReference type="EMBL" id="OMH29693.1"/>
    </source>
</evidence>
<gene>
    <name evidence="3" type="ORF">BKD30_00010</name>
    <name evidence="2" type="ORF">BKD30_00510</name>
</gene>
<protein>
    <submittedName>
        <fullName evidence="2">Transposase</fullName>
    </submittedName>
</protein>
<reference evidence="2 4" key="1">
    <citation type="submission" date="2016-12" db="EMBL/GenBank/DDBJ databases">
        <title>Draft genome of Tersicoccus phoenicis 1P05MA.</title>
        <authorList>
            <person name="Nakajima Y."/>
            <person name="Yoshizawa S."/>
            <person name="Nakamura K."/>
            <person name="Ogura Y."/>
            <person name="Hayashi T."/>
            <person name="Kogure K."/>
        </authorList>
    </citation>
    <scope>NUCLEOTIDE SEQUENCE [LARGE SCALE GENOMIC DNA]</scope>
    <source>
        <strain evidence="2 4">1p05MA</strain>
    </source>
</reference>
<evidence type="ECO:0000313" key="2">
    <source>
        <dbReference type="EMBL" id="OMH29387.1"/>
    </source>
</evidence>
<evidence type="ECO:0000256" key="1">
    <source>
        <dbReference type="SAM" id="MobiDB-lite"/>
    </source>
</evidence>